<dbReference type="EMBL" id="BGZK01000681">
    <property type="protein sequence ID" value="GBP55913.1"/>
    <property type="molecule type" value="Genomic_DNA"/>
</dbReference>
<name>A0A4C1WYC1_EUMVA</name>
<organism evidence="1 2">
    <name type="scientific">Eumeta variegata</name>
    <name type="common">Bagworm moth</name>
    <name type="synonym">Eumeta japonica</name>
    <dbReference type="NCBI Taxonomy" id="151549"/>
    <lineage>
        <taxon>Eukaryota</taxon>
        <taxon>Metazoa</taxon>
        <taxon>Ecdysozoa</taxon>
        <taxon>Arthropoda</taxon>
        <taxon>Hexapoda</taxon>
        <taxon>Insecta</taxon>
        <taxon>Pterygota</taxon>
        <taxon>Neoptera</taxon>
        <taxon>Endopterygota</taxon>
        <taxon>Lepidoptera</taxon>
        <taxon>Glossata</taxon>
        <taxon>Ditrysia</taxon>
        <taxon>Tineoidea</taxon>
        <taxon>Psychidae</taxon>
        <taxon>Oiketicinae</taxon>
        <taxon>Eumeta</taxon>
    </lineage>
</organism>
<evidence type="ECO:0000313" key="2">
    <source>
        <dbReference type="Proteomes" id="UP000299102"/>
    </source>
</evidence>
<evidence type="ECO:0000313" key="1">
    <source>
        <dbReference type="EMBL" id="GBP55913.1"/>
    </source>
</evidence>
<reference evidence="1 2" key="1">
    <citation type="journal article" date="2019" name="Commun. Biol.">
        <title>The bagworm genome reveals a unique fibroin gene that provides high tensile strength.</title>
        <authorList>
            <person name="Kono N."/>
            <person name="Nakamura H."/>
            <person name="Ohtoshi R."/>
            <person name="Tomita M."/>
            <person name="Numata K."/>
            <person name="Arakawa K."/>
        </authorList>
    </citation>
    <scope>NUCLEOTIDE SEQUENCE [LARGE SCALE GENOMIC DNA]</scope>
</reference>
<protein>
    <submittedName>
        <fullName evidence="1">Uncharacterized protein</fullName>
    </submittedName>
</protein>
<dbReference type="Proteomes" id="UP000299102">
    <property type="component" value="Unassembled WGS sequence"/>
</dbReference>
<dbReference type="OrthoDB" id="1607513at2759"/>
<gene>
    <name evidence="1" type="ORF">EVAR_43705_1</name>
</gene>
<sequence>MIEPEGRHRSSITEYHILVVFELVTVVLRCILTMSDFQGLMIEPEEYDNRAEERPALAELYRNSSLFEFYHWSWRKNTQSANASIARQIVGLIARMRAHLEKCPDYASRNSSASTSSSRIQICENDSSDEDCGADGMQVKVSPTAEKTESGFTSADTVEVFFKRLNVTTHSENIGKGKT</sequence>
<keyword evidence="2" id="KW-1185">Reference proteome</keyword>
<dbReference type="AlphaFoldDB" id="A0A4C1WYC1"/>
<accession>A0A4C1WYC1</accession>
<comment type="caution">
    <text evidence="1">The sequence shown here is derived from an EMBL/GenBank/DDBJ whole genome shotgun (WGS) entry which is preliminary data.</text>
</comment>
<proteinExistence type="predicted"/>